<keyword evidence="3" id="KW-1185">Reference proteome</keyword>
<dbReference type="GeneID" id="34593186"/>
<dbReference type="OrthoDB" id="3485856at2759"/>
<evidence type="ECO:0000313" key="2">
    <source>
        <dbReference type="EMBL" id="OAL27438.1"/>
    </source>
</evidence>
<comment type="caution">
    <text evidence="2">The sequence shown here is derived from an EMBL/GenBank/DDBJ whole genome shotgun (WGS) entry which is preliminary data.</text>
</comment>
<dbReference type="AlphaFoldDB" id="A0A178CBV6"/>
<organism evidence="2 3">
    <name type="scientific">Fonsecaea nubica</name>
    <dbReference type="NCBI Taxonomy" id="856822"/>
    <lineage>
        <taxon>Eukaryota</taxon>
        <taxon>Fungi</taxon>
        <taxon>Dikarya</taxon>
        <taxon>Ascomycota</taxon>
        <taxon>Pezizomycotina</taxon>
        <taxon>Eurotiomycetes</taxon>
        <taxon>Chaetothyriomycetidae</taxon>
        <taxon>Chaetothyriales</taxon>
        <taxon>Herpotrichiellaceae</taxon>
        <taxon>Fonsecaea</taxon>
    </lineage>
</organism>
<evidence type="ECO:0000256" key="1">
    <source>
        <dbReference type="SAM" id="MobiDB-lite"/>
    </source>
</evidence>
<protein>
    <submittedName>
        <fullName evidence="2">Uncharacterized protein</fullName>
    </submittedName>
</protein>
<sequence>MDYLHDNNTRLLSSTRHYRREPFEMRPPGEHLTAQSTPVDLEQSRLRSEASRGMTAASSPSDRNQELEAAVRRVQGSLASCFVEPYSWVRFKLTPATYRQLVEFFSDNKPFDTLQKFYSVFEQEFAMGLETRLHAVFSQMVAIEILTQLRASQHPFIHEFVKNIESTASAANTLSFHGYAEMATEKDATGDAKKELECNKGPDSSLHHESAKFPGIVIEVAHSQRKEDLPILAEEYIVGSKGSIRCVIGYKFPYPKGKQATVSVWRSKFTPSGTGKVKLAVEQVVKEEVFCDKNGVPNTDFSGLCLSLEYLAPTRAIAEQINDLPEHLTKVQITPSQLCTYFERALRHQNSSEQGVDFVDDEVELPQLQHPRYPSPEEVSGARLRRFEEEEKREELRQEQEDSDLLEYCEADGEKEQELKAEACAADRIQLCGRQLACAWRVGEAKGNVRTVEIHQT</sequence>
<proteinExistence type="predicted"/>
<reference evidence="2 3" key="1">
    <citation type="submission" date="2016-03" db="EMBL/GenBank/DDBJ databases">
        <title>The draft genome sequence of Fonsecaea nubica causative agent of cutaneous subcutaneous infection in human host.</title>
        <authorList>
            <person name="Costa F."/>
            <person name="Sybren D.H."/>
            <person name="Raittz R.T."/>
            <person name="Weiss V.A."/>
            <person name="Leao A.C."/>
            <person name="Gomes R."/>
            <person name="De Souza E.M."/>
            <person name="Pedrosa F.O."/>
            <person name="Steffens M.B."/>
            <person name="Bombassaro A."/>
            <person name="Tadra-Sfeir M.Z."/>
            <person name="Moreno L.F."/>
            <person name="Najafzadeh M.J."/>
            <person name="Felipe M.S."/>
            <person name="Teixeira M."/>
            <person name="Sun J."/>
            <person name="Xi L."/>
            <person name="Castro M.A."/>
            <person name="Vicente V.A."/>
        </authorList>
    </citation>
    <scope>NUCLEOTIDE SEQUENCE [LARGE SCALE GENOMIC DNA]</scope>
    <source>
        <strain evidence="2 3">CBS 269.64</strain>
    </source>
</reference>
<dbReference type="Proteomes" id="UP000185904">
    <property type="component" value="Unassembled WGS sequence"/>
</dbReference>
<feature type="compositionally biased region" description="Basic and acidic residues" evidence="1">
    <location>
        <begin position="20"/>
        <end position="29"/>
    </location>
</feature>
<gene>
    <name evidence="2" type="ORF">AYO20_09789</name>
</gene>
<dbReference type="RefSeq" id="XP_022495950.1">
    <property type="nucleotide sequence ID" value="XM_022648058.1"/>
</dbReference>
<evidence type="ECO:0000313" key="3">
    <source>
        <dbReference type="Proteomes" id="UP000185904"/>
    </source>
</evidence>
<feature type="region of interest" description="Disordered" evidence="1">
    <location>
        <begin position="14"/>
        <end position="64"/>
    </location>
</feature>
<name>A0A178CBV6_9EURO</name>
<dbReference type="EMBL" id="LVCJ01000095">
    <property type="protein sequence ID" value="OAL27438.1"/>
    <property type="molecule type" value="Genomic_DNA"/>
</dbReference>
<accession>A0A178CBV6</accession>